<keyword evidence="2" id="KW-1185">Reference proteome</keyword>
<name>A0A3S0CN27_9FLAO</name>
<proteinExistence type="predicted"/>
<reference evidence="1 2" key="1">
    <citation type="submission" date="2018-11" db="EMBL/GenBank/DDBJ databases">
        <title>Arenibacter aquaticus sp.nov., a marine bacterium isolated from surface seawater in the South China Sea.</title>
        <authorList>
            <person name="Guo J."/>
            <person name="Sun J."/>
        </authorList>
    </citation>
    <scope>NUCLEOTIDE SEQUENCE [LARGE SCALE GENOMIC DNA]</scope>
    <source>
        <strain evidence="1 2">GUO666</strain>
    </source>
</reference>
<protein>
    <submittedName>
        <fullName evidence="1">Uncharacterized protein</fullName>
    </submittedName>
</protein>
<sequence>MKRLKKALLFGLFLLMGLIILSLWYSITFSMGVVQAYDVNEPSLEKKLLIATQGSDFKNALTSAVVERYKQDSVYIRVVDVTSLDTINPKPFNAILIVHTWEYWKPPKAVSAFTERAKEYHEKMVYLATSGDGNYKIDGVDALSGESILGNAPFFVDEVNHKLGTILGFKDLPKSD</sequence>
<comment type="caution">
    <text evidence="1">The sequence shown here is derived from an EMBL/GenBank/DDBJ whole genome shotgun (WGS) entry which is preliminary data.</text>
</comment>
<gene>
    <name evidence="1" type="ORF">EHW67_09915</name>
</gene>
<dbReference type="RefSeq" id="WP_126162232.1">
    <property type="nucleotide sequence ID" value="NZ_RQPJ01000005.1"/>
</dbReference>
<organism evidence="1 2">
    <name type="scientific">Arenibacter aquaticus</name>
    <dbReference type="NCBI Taxonomy" id="2489054"/>
    <lineage>
        <taxon>Bacteria</taxon>
        <taxon>Pseudomonadati</taxon>
        <taxon>Bacteroidota</taxon>
        <taxon>Flavobacteriia</taxon>
        <taxon>Flavobacteriales</taxon>
        <taxon>Flavobacteriaceae</taxon>
        <taxon>Arenibacter</taxon>
    </lineage>
</organism>
<evidence type="ECO:0000313" key="2">
    <source>
        <dbReference type="Proteomes" id="UP000267585"/>
    </source>
</evidence>
<accession>A0A3S0CN27</accession>
<evidence type="ECO:0000313" key="1">
    <source>
        <dbReference type="EMBL" id="RTE53336.1"/>
    </source>
</evidence>
<dbReference type="EMBL" id="RQPJ01000005">
    <property type="protein sequence ID" value="RTE53336.1"/>
    <property type="molecule type" value="Genomic_DNA"/>
</dbReference>
<dbReference type="AlphaFoldDB" id="A0A3S0CN27"/>
<dbReference type="Proteomes" id="UP000267585">
    <property type="component" value="Unassembled WGS sequence"/>
</dbReference>
<dbReference type="OrthoDB" id="982714at2"/>